<protein>
    <submittedName>
        <fullName evidence="8">Alcohol dehydrogenase</fullName>
    </submittedName>
</protein>
<reference evidence="8 9" key="1">
    <citation type="journal article" date="2014" name="BMC Genomics">
        <title>Comparison of environmental and isolate Sulfobacillus genomes reveals diverse carbon, sulfur, nitrogen, and hydrogen metabolisms.</title>
        <authorList>
            <person name="Justice N.B."/>
            <person name="Norman A."/>
            <person name="Brown C.T."/>
            <person name="Singh A."/>
            <person name="Thomas B.C."/>
            <person name="Banfield J.F."/>
        </authorList>
    </citation>
    <scope>NUCLEOTIDE SEQUENCE [LARGE SCALE GENOMIC DNA]</scope>
    <source>
        <strain evidence="8">AMDSBA4</strain>
    </source>
</reference>
<dbReference type="GO" id="GO:0051903">
    <property type="term" value="F:S-(hydroxymethyl)glutathione dehydrogenase [NAD(P)+] activity"/>
    <property type="evidence" value="ECO:0007669"/>
    <property type="project" value="TreeGrafter"/>
</dbReference>
<dbReference type="PROSITE" id="PS00059">
    <property type="entry name" value="ADH_ZINC"/>
    <property type="match status" value="1"/>
</dbReference>
<evidence type="ECO:0000313" key="8">
    <source>
        <dbReference type="EMBL" id="PSR32036.1"/>
    </source>
</evidence>
<keyword evidence="2 6" id="KW-0479">Metal-binding</keyword>
<sequence>MPDSRSIEAAVLSDYGQPVAITRVSLDPPQAGEVWVNMVSAGICHSDVHVITGDLPLPTPTVLGHEGSGIVESVGPGVTHVHPGDRVAITWVPACGRCWWCVNGQPELCAKANDAAVSGKHADGSTRLHWHGAPLYPFSSAGTWAEAAVVPAASVIPIPDALGFEEAALLGCAVQTGVGAAWRSPLRPGDTVAIIGCGGVGLNIIQGARIRGAATIYAVDPSPVNRQLAQLLGAHFVLDPASADPLAALLELTQDRGVDVAFEAVGDPDLIALTFAATRRGGTAVVVGVPTPNATVSLNAFAFPSQEKTLTGSWFGGSYAPRDVPRLIALWEHHQLQLAPLIQHRYDLAFVETAVQELQHHPAGRSLLRITHSSGVSRATSDS</sequence>
<evidence type="ECO:0000256" key="1">
    <source>
        <dbReference type="ARBA" id="ARBA00001947"/>
    </source>
</evidence>
<dbReference type="InterPro" id="IPR011032">
    <property type="entry name" value="GroES-like_sf"/>
</dbReference>
<name>A0A2T2XC68_9FIRM</name>
<dbReference type="GO" id="GO:0005829">
    <property type="term" value="C:cytosol"/>
    <property type="evidence" value="ECO:0007669"/>
    <property type="project" value="TreeGrafter"/>
</dbReference>
<dbReference type="Gene3D" id="3.40.50.720">
    <property type="entry name" value="NAD(P)-binding Rossmann-like Domain"/>
    <property type="match status" value="1"/>
</dbReference>
<keyword evidence="5" id="KW-0520">NAD</keyword>
<dbReference type="InterPro" id="IPR036291">
    <property type="entry name" value="NAD(P)-bd_dom_sf"/>
</dbReference>
<dbReference type="InterPro" id="IPR013149">
    <property type="entry name" value="ADH-like_C"/>
</dbReference>
<dbReference type="SUPFAM" id="SSF51735">
    <property type="entry name" value="NAD(P)-binding Rossmann-fold domains"/>
    <property type="match status" value="1"/>
</dbReference>
<proteinExistence type="inferred from homology"/>
<dbReference type="InterPro" id="IPR013154">
    <property type="entry name" value="ADH-like_N"/>
</dbReference>
<dbReference type="InterPro" id="IPR020843">
    <property type="entry name" value="ER"/>
</dbReference>
<dbReference type="Proteomes" id="UP000242972">
    <property type="component" value="Unassembled WGS sequence"/>
</dbReference>
<organism evidence="8 9">
    <name type="scientific">Sulfobacillus benefaciens</name>
    <dbReference type="NCBI Taxonomy" id="453960"/>
    <lineage>
        <taxon>Bacteria</taxon>
        <taxon>Bacillati</taxon>
        <taxon>Bacillota</taxon>
        <taxon>Clostridia</taxon>
        <taxon>Eubacteriales</taxon>
        <taxon>Clostridiales Family XVII. Incertae Sedis</taxon>
        <taxon>Sulfobacillus</taxon>
    </lineage>
</organism>
<evidence type="ECO:0000256" key="5">
    <source>
        <dbReference type="ARBA" id="ARBA00023027"/>
    </source>
</evidence>
<evidence type="ECO:0000256" key="3">
    <source>
        <dbReference type="ARBA" id="ARBA00022833"/>
    </source>
</evidence>
<comment type="similarity">
    <text evidence="6">Belongs to the zinc-containing alcohol dehydrogenase family.</text>
</comment>
<dbReference type="SUPFAM" id="SSF50129">
    <property type="entry name" value="GroES-like"/>
    <property type="match status" value="1"/>
</dbReference>
<dbReference type="PANTHER" id="PTHR43880:SF12">
    <property type="entry name" value="ALCOHOL DEHYDROGENASE CLASS-3"/>
    <property type="match status" value="1"/>
</dbReference>
<dbReference type="PANTHER" id="PTHR43880">
    <property type="entry name" value="ALCOHOL DEHYDROGENASE"/>
    <property type="match status" value="1"/>
</dbReference>
<evidence type="ECO:0000256" key="4">
    <source>
        <dbReference type="ARBA" id="ARBA00023002"/>
    </source>
</evidence>
<evidence type="ECO:0000256" key="2">
    <source>
        <dbReference type="ARBA" id="ARBA00022723"/>
    </source>
</evidence>
<feature type="domain" description="Enoyl reductase (ER)" evidence="7">
    <location>
        <begin position="16"/>
        <end position="368"/>
    </location>
</feature>
<evidence type="ECO:0000259" key="7">
    <source>
        <dbReference type="SMART" id="SM00829"/>
    </source>
</evidence>
<dbReference type="EMBL" id="PXYW01000054">
    <property type="protein sequence ID" value="PSR32036.1"/>
    <property type="molecule type" value="Genomic_DNA"/>
</dbReference>
<dbReference type="Pfam" id="PF00107">
    <property type="entry name" value="ADH_zinc_N"/>
    <property type="match status" value="1"/>
</dbReference>
<dbReference type="FunFam" id="3.40.50.720:FF:000003">
    <property type="entry name" value="S-(hydroxymethyl)glutathione dehydrogenase"/>
    <property type="match status" value="1"/>
</dbReference>
<evidence type="ECO:0000256" key="6">
    <source>
        <dbReference type="RuleBase" id="RU361277"/>
    </source>
</evidence>
<dbReference type="AlphaFoldDB" id="A0A2T2XC68"/>
<dbReference type="GO" id="GO:0008270">
    <property type="term" value="F:zinc ion binding"/>
    <property type="evidence" value="ECO:0007669"/>
    <property type="project" value="InterPro"/>
</dbReference>
<dbReference type="Pfam" id="PF08240">
    <property type="entry name" value="ADH_N"/>
    <property type="match status" value="1"/>
</dbReference>
<dbReference type="SMART" id="SM00829">
    <property type="entry name" value="PKS_ER"/>
    <property type="match status" value="1"/>
</dbReference>
<dbReference type="Gene3D" id="3.90.180.10">
    <property type="entry name" value="Medium-chain alcohol dehydrogenases, catalytic domain"/>
    <property type="match status" value="1"/>
</dbReference>
<dbReference type="GO" id="GO:0046294">
    <property type="term" value="P:formaldehyde catabolic process"/>
    <property type="evidence" value="ECO:0007669"/>
    <property type="project" value="TreeGrafter"/>
</dbReference>
<comment type="caution">
    <text evidence="8">The sequence shown here is derived from an EMBL/GenBank/DDBJ whole genome shotgun (WGS) entry which is preliminary data.</text>
</comment>
<keyword evidence="4" id="KW-0560">Oxidoreductase</keyword>
<comment type="cofactor">
    <cofactor evidence="1 6">
        <name>Zn(2+)</name>
        <dbReference type="ChEBI" id="CHEBI:29105"/>
    </cofactor>
</comment>
<dbReference type="CDD" id="cd08279">
    <property type="entry name" value="Zn_ADH_class_III"/>
    <property type="match status" value="1"/>
</dbReference>
<gene>
    <name evidence="8" type="ORF">C7B46_16145</name>
</gene>
<keyword evidence="3 6" id="KW-0862">Zinc</keyword>
<accession>A0A2T2XC68</accession>
<evidence type="ECO:0000313" key="9">
    <source>
        <dbReference type="Proteomes" id="UP000242972"/>
    </source>
</evidence>
<dbReference type="InterPro" id="IPR002328">
    <property type="entry name" value="ADH_Zn_CS"/>
</dbReference>